<dbReference type="AlphaFoldDB" id="A0A1S4D2C8"/>
<dbReference type="Pfam" id="PF24626">
    <property type="entry name" value="SH3_Tf2-1"/>
    <property type="match status" value="1"/>
</dbReference>
<dbReference type="KEGG" id="nta:107825221"/>
<organism evidence="2">
    <name type="scientific">Nicotiana tabacum</name>
    <name type="common">Common tobacco</name>
    <dbReference type="NCBI Taxonomy" id="4097"/>
    <lineage>
        <taxon>Eukaryota</taxon>
        <taxon>Viridiplantae</taxon>
        <taxon>Streptophyta</taxon>
        <taxon>Embryophyta</taxon>
        <taxon>Tracheophyta</taxon>
        <taxon>Spermatophyta</taxon>
        <taxon>Magnoliopsida</taxon>
        <taxon>eudicotyledons</taxon>
        <taxon>Gunneridae</taxon>
        <taxon>Pentapetalae</taxon>
        <taxon>asterids</taxon>
        <taxon>lamiids</taxon>
        <taxon>Solanales</taxon>
        <taxon>Solanaceae</taxon>
        <taxon>Nicotianoideae</taxon>
        <taxon>Nicotianeae</taxon>
        <taxon>Nicotiana</taxon>
    </lineage>
</organism>
<accession>A0A1S4D2C8</accession>
<dbReference type="OrthoDB" id="1305349at2759"/>
<dbReference type="PANTHER" id="PTHR46148:SF55">
    <property type="match status" value="1"/>
</dbReference>
<evidence type="ECO:0000313" key="2">
    <source>
        <dbReference type="RefSeq" id="XP_016507536.1"/>
    </source>
</evidence>
<dbReference type="InterPro" id="IPR056924">
    <property type="entry name" value="SH3_Tf2-1"/>
</dbReference>
<gene>
    <name evidence="2" type="primary">LOC107825221</name>
</gene>
<evidence type="ECO:0000259" key="1">
    <source>
        <dbReference type="Pfam" id="PF24626"/>
    </source>
</evidence>
<reference evidence="2" key="1">
    <citation type="submission" date="2025-08" db="UniProtKB">
        <authorList>
            <consortium name="RefSeq"/>
        </authorList>
    </citation>
    <scope>IDENTIFICATION</scope>
</reference>
<name>A0A1S4D2C8_TOBAC</name>
<feature type="domain" description="Tf2-1-like SH3-like" evidence="1">
    <location>
        <begin position="43"/>
        <end position="107"/>
    </location>
</feature>
<dbReference type="PaxDb" id="4097-A0A1S4D2C8"/>
<protein>
    <recommendedName>
        <fullName evidence="1">Tf2-1-like SH3-like domain-containing protein</fullName>
    </recommendedName>
</protein>
<sequence length="152" mass="17774">MVDRSLEAREVVIQLLKFHIAGAQQRMKDMANKHITDRYFEVGDWIYLKLQPYIKISVAIRPFNKLAAKYFGPYLIVERIGDVTYRLLLPIDVLIHPTLHVSQLKRCLEVPTTINHPPFLHLSSPYCSLPESILERRMVKKHNKVVCWVLVK</sequence>
<dbReference type="RefSeq" id="XP_016507536.1">
    <property type="nucleotide sequence ID" value="XM_016652050.1"/>
</dbReference>
<proteinExistence type="predicted"/>
<dbReference type="PANTHER" id="PTHR46148">
    <property type="entry name" value="CHROMO DOMAIN-CONTAINING PROTEIN"/>
    <property type="match status" value="1"/>
</dbReference>
<dbReference type="OMA" id="PCEVLAR"/>